<evidence type="ECO:0000256" key="5">
    <source>
        <dbReference type="ARBA" id="ARBA00022737"/>
    </source>
</evidence>
<name>A0A6P5FKF3_ANACO</name>
<keyword evidence="10" id="KW-1133">Transmembrane helix</keyword>
<keyword evidence="10" id="KW-0812">Transmembrane</keyword>
<dbReference type="PANTHER" id="PTHR32499">
    <property type="entry name" value="FASCICLIN-LIKE ARABINOGALACTAN PROTEIN 16"/>
    <property type="match status" value="1"/>
</dbReference>
<evidence type="ECO:0000256" key="4">
    <source>
        <dbReference type="ARBA" id="ARBA00022729"/>
    </source>
</evidence>
<dbReference type="Pfam" id="PF02469">
    <property type="entry name" value="Fasciclin"/>
    <property type="match status" value="2"/>
</dbReference>
<comment type="similarity">
    <text evidence="2">Belongs to the fasciclin-like AGP family.</text>
</comment>
<keyword evidence="6" id="KW-0654">Proteoglycan</keyword>
<gene>
    <name evidence="13" type="primary">LOC109715708</name>
</gene>
<evidence type="ECO:0000256" key="6">
    <source>
        <dbReference type="ARBA" id="ARBA00022974"/>
    </source>
</evidence>
<organism evidence="12 13">
    <name type="scientific">Ananas comosus</name>
    <name type="common">Pineapple</name>
    <name type="synonym">Ananas ananas</name>
    <dbReference type="NCBI Taxonomy" id="4615"/>
    <lineage>
        <taxon>Eukaryota</taxon>
        <taxon>Viridiplantae</taxon>
        <taxon>Streptophyta</taxon>
        <taxon>Embryophyta</taxon>
        <taxon>Tracheophyta</taxon>
        <taxon>Spermatophyta</taxon>
        <taxon>Magnoliopsida</taxon>
        <taxon>Liliopsida</taxon>
        <taxon>Poales</taxon>
        <taxon>Bromeliaceae</taxon>
        <taxon>Bromelioideae</taxon>
        <taxon>Ananas</taxon>
    </lineage>
</organism>
<proteinExistence type="inferred from homology"/>
<evidence type="ECO:0000256" key="10">
    <source>
        <dbReference type="SAM" id="Phobius"/>
    </source>
</evidence>
<keyword evidence="5" id="KW-0677">Repeat</keyword>
<dbReference type="InterPro" id="IPR000782">
    <property type="entry name" value="FAS1_domain"/>
</dbReference>
<feature type="domain" description="FAS1" evidence="11">
    <location>
        <begin position="50"/>
        <end position="191"/>
    </location>
</feature>
<protein>
    <submittedName>
        <fullName evidence="13">Fasciclin-like arabinogalactan protein 16</fullName>
    </submittedName>
</protein>
<dbReference type="GeneID" id="109715708"/>
<dbReference type="InterPro" id="IPR044654">
    <property type="entry name" value="FLA15/16/17/18"/>
</dbReference>
<reference evidence="12" key="1">
    <citation type="journal article" date="2015" name="Nat. Genet.">
        <title>The pineapple genome and the evolution of CAM photosynthesis.</title>
        <authorList>
            <person name="Ming R."/>
            <person name="VanBuren R."/>
            <person name="Wai C.M."/>
            <person name="Tang H."/>
            <person name="Schatz M.C."/>
            <person name="Bowers J.E."/>
            <person name="Lyons E."/>
            <person name="Wang M.L."/>
            <person name="Chen J."/>
            <person name="Biggers E."/>
            <person name="Zhang J."/>
            <person name="Huang L."/>
            <person name="Zhang L."/>
            <person name="Miao W."/>
            <person name="Zhang J."/>
            <person name="Ye Z."/>
            <person name="Miao C."/>
            <person name="Lin Z."/>
            <person name="Wang H."/>
            <person name="Zhou H."/>
            <person name="Yim W.C."/>
            <person name="Priest H.D."/>
            <person name="Zheng C."/>
            <person name="Woodhouse M."/>
            <person name="Edger P.P."/>
            <person name="Guyot R."/>
            <person name="Guo H.B."/>
            <person name="Guo H."/>
            <person name="Zheng G."/>
            <person name="Singh R."/>
            <person name="Sharma A."/>
            <person name="Min X."/>
            <person name="Zheng Y."/>
            <person name="Lee H."/>
            <person name="Gurtowski J."/>
            <person name="Sedlazeck F.J."/>
            <person name="Harkess A."/>
            <person name="McKain M.R."/>
            <person name="Liao Z."/>
            <person name="Fang J."/>
            <person name="Liu J."/>
            <person name="Zhang X."/>
            <person name="Zhang Q."/>
            <person name="Hu W."/>
            <person name="Qin Y."/>
            <person name="Wang K."/>
            <person name="Chen L.Y."/>
            <person name="Shirley N."/>
            <person name="Lin Y.R."/>
            <person name="Liu L.Y."/>
            <person name="Hernandez A.G."/>
            <person name="Wright C.L."/>
            <person name="Bulone V."/>
            <person name="Tuskan G.A."/>
            <person name="Heath K."/>
            <person name="Zee F."/>
            <person name="Moore P.H."/>
            <person name="Sunkar R."/>
            <person name="Leebens-Mack J.H."/>
            <person name="Mockler T."/>
            <person name="Bennetzen J.L."/>
            <person name="Freeling M."/>
            <person name="Sankoff D."/>
            <person name="Paterson A.H."/>
            <person name="Zhu X."/>
            <person name="Yang X."/>
            <person name="Smith J.A."/>
            <person name="Cushman J.C."/>
            <person name="Paull R.E."/>
            <person name="Yu Q."/>
        </authorList>
    </citation>
    <scope>NUCLEOTIDE SEQUENCE [LARGE SCALE GENOMIC DNA]</scope>
    <source>
        <strain evidence="12">cv. F153</strain>
    </source>
</reference>
<feature type="domain" description="FAS1" evidence="11">
    <location>
        <begin position="275"/>
        <end position="403"/>
    </location>
</feature>
<evidence type="ECO:0000313" key="13">
    <source>
        <dbReference type="RefSeq" id="XP_020096429.1"/>
    </source>
</evidence>
<dbReference type="RefSeq" id="XP_020096429.1">
    <property type="nucleotide sequence ID" value="XM_020240840.1"/>
</dbReference>
<dbReference type="PROSITE" id="PS50213">
    <property type="entry name" value="FAS1"/>
    <property type="match status" value="2"/>
</dbReference>
<reference evidence="13" key="2">
    <citation type="submission" date="2025-08" db="UniProtKB">
        <authorList>
            <consortium name="RefSeq"/>
        </authorList>
    </citation>
    <scope>IDENTIFICATION</scope>
</reference>
<dbReference type="SUPFAM" id="SSF82153">
    <property type="entry name" value="FAS1 domain"/>
    <property type="match status" value="2"/>
</dbReference>
<evidence type="ECO:0000256" key="9">
    <source>
        <dbReference type="SAM" id="MobiDB-lite"/>
    </source>
</evidence>
<evidence type="ECO:0000256" key="2">
    <source>
        <dbReference type="ARBA" id="ARBA00007843"/>
    </source>
</evidence>
<feature type="region of interest" description="Disordered" evidence="9">
    <location>
        <begin position="219"/>
        <end position="238"/>
    </location>
</feature>
<keyword evidence="7" id="KW-0325">Glycoprotein</keyword>
<comment type="subcellular location">
    <subcellularLocation>
        <location evidence="1">Secreted</location>
    </subcellularLocation>
</comment>
<evidence type="ECO:0000259" key="11">
    <source>
        <dbReference type="PROSITE" id="PS50213"/>
    </source>
</evidence>
<dbReference type="GO" id="GO:0005576">
    <property type="term" value="C:extracellular region"/>
    <property type="evidence" value="ECO:0007669"/>
    <property type="project" value="UniProtKB-SubCell"/>
</dbReference>
<keyword evidence="10" id="KW-0472">Membrane</keyword>
<dbReference type="PANTHER" id="PTHR32499:SF3">
    <property type="entry name" value="FASCICLIN-LIKE ARABINOGALACTAN PROTEIN 16"/>
    <property type="match status" value="1"/>
</dbReference>
<keyword evidence="12" id="KW-1185">Reference proteome</keyword>
<accession>A0A6P5FKF3</accession>
<comment type="function">
    <text evidence="8">May be a cell surface adhesion protein.</text>
</comment>
<dbReference type="FunFam" id="2.30.180.10:FF:000011">
    <property type="entry name" value="Fasciclin-like arabinogalactan protein 16"/>
    <property type="match status" value="1"/>
</dbReference>
<dbReference type="Proteomes" id="UP000515123">
    <property type="component" value="Linkage group 9"/>
</dbReference>
<evidence type="ECO:0000256" key="7">
    <source>
        <dbReference type="ARBA" id="ARBA00023180"/>
    </source>
</evidence>
<dbReference type="AlphaFoldDB" id="A0A6P5FKF3"/>
<dbReference type="OrthoDB" id="286301at2759"/>
<evidence type="ECO:0000256" key="8">
    <source>
        <dbReference type="ARBA" id="ARBA00024686"/>
    </source>
</evidence>
<dbReference type="SMART" id="SM00554">
    <property type="entry name" value="FAS1"/>
    <property type="match status" value="2"/>
</dbReference>
<evidence type="ECO:0000256" key="3">
    <source>
        <dbReference type="ARBA" id="ARBA00022525"/>
    </source>
</evidence>
<sequence>MDSGNRGGAPGSLVFVLFFFVHALISAALHQNPSARPRPTLPSSGGGGINSNSVLVALLDSHYTELAELVEKALLLQTLEDAVGRHNLTVFAPRNDALDRGIDPEFKRFLLEPRNLPSLQTLILFHVLPARVGSLSWPRSSSPLPLPTLSGEPLHLSLSPGSAMRVGGAAVLHPDAIVRPDGVIHGIERLLVPRSVQEGFNRRRSLAVISAVLPTGAPEVDPRTHRLKKPPPSVPPGSPPILPIYDALAPGPALAPAPAPGPGSGKHWFDGESQVKDFIQTLLLYGGYNELADILVNLTSLATEMGRLVSEGYVLTVLAPNDEAMARLTTDQLSEPGAPEQIVYYHLIPEYQTEESMYNAVRRFGKVRYDTLRLPHKVVAREADGSVKFGQGEGSAYLFDPDIYTDGRISVQGIDAVLFPPEEPVPAAAAVAPAARKPPTANAKLRRGKLMEATCQMLGAIGQRSRLASCQ</sequence>
<evidence type="ECO:0000313" key="12">
    <source>
        <dbReference type="Proteomes" id="UP000515123"/>
    </source>
</evidence>
<evidence type="ECO:0000256" key="1">
    <source>
        <dbReference type="ARBA" id="ARBA00004613"/>
    </source>
</evidence>
<dbReference type="Gene3D" id="2.30.180.10">
    <property type="entry name" value="FAS1 domain"/>
    <property type="match status" value="2"/>
</dbReference>
<keyword evidence="3" id="KW-0964">Secreted</keyword>
<feature type="transmembrane region" description="Helical" evidence="10">
    <location>
        <begin position="12"/>
        <end position="29"/>
    </location>
</feature>
<keyword evidence="4" id="KW-0732">Signal</keyword>
<dbReference type="InterPro" id="IPR036378">
    <property type="entry name" value="FAS1_dom_sf"/>
</dbReference>